<keyword evidence="1" id="KW-0472">Membrane</keyword>
<accession>A0AAW9I614</accession>
<feature type="transmembrane region" description="Helical" evidence="1">
    <location>
        <begin position="12"/>
        <end position="30"/>
    </location>
</feature>
<keyword evidence="1" id="KW-0812">Transmembrane</keyword>
<dbReference type="AlphaFoldDB" id="A0AAW9I614"/>
<organism evidence="2 3">
    <name type="scientific">Clostridium perfringens</name>
    <dbReference type="NCBI Taxonomy" id="1502"/>
    <lineage>
        <taxon>Bacteria</taxon>
        <taxon>Bacillati</taxon>
        <taxon>Bacillota</taxon>
        <taxon>Clostridia</taxon>
        <taxon>Eubacteriales</taxon>
        <taxon>Clostridiaceae</taxon>
        <taxon>Clostridium</taxon>
    </lineage>
</organism>
<evidence type="ECO:0000313" key="2">
    <source>
        <dbReference type="EMBL" id="MDZ4910395.1"/>
    </source>
</evidence>
<name>A0AAW9I614_CLOPF</name>
<reference evidence="2" key="1">
    <citation type="submission" date="2019-11" db="EMBL/GenBank/DDBJ databases">
        <title>Characterization of Clostridium perfringens isolates from swine manure treated agricultural soils.</title>
        <authorList>
            <person name="Wushke S.T."/>
        </authorList>
    </citation>
    <scope>NUCLEOTIDE SEQUENCE</scope>
    <source>
        <strain evidence="2">X94</strain>
    </source>
</reference>
<feature type="non-terminal residue" evidence="2">
    <location>
        <position position="47"/>
    </location>
</feature>
<evidence type="ECO:0000313" key="3">
    <source>
        <dbReference type="Proteomes" id="UP001288778"/>
    </source>
</evidence>
<gene>
    <name evidence="2" type="ORF">GNF68_15405</name>
</gene>
<evidence type="ECO:0000256" key="1">
    <source>
        <dbReference type="SAM" id="Phobius"/>
    </source>
</evidence>
<protein>
    <submittedName>
        <fullName evidence="2">Hemolysin III family protein</fullName>
    </submittedName>
</protein>
<dbReference type="EMBL" id="WNUI01000245">
    <property type="protein sequence ID" value="MDZ4910395.1"/>
    <property type="molecule type" value="Genomic_DNA"/>
</dbReference>
<sequence length="47" mass="4874">MGTYIREPINGFTHLGGAILSFVGLLALVIKTTLTSASAIDITAVII</sequence>
<comment type="caution">
    <text evidence="2">The sequence shown here is derived from an EMBL/GenBank/DDBJ whole genome shotgun (WGS) entry which is preliminary data.</text>
</comment>
<keyword evidence="1" id="KW-1133">Transmembrane helix</keyword>
<proteinExistence type="predicted"/>
<dbReference type="Proteomes" id="UP001288778">
    <property type="component" value="Unassembled WGS sequence"/>
</dbReference>